<protein>
    <submittedName>
        <fullName evidence="1">Uncharacterized protein</fullName>
    </submittedName>
</protein>
<organism evidence="1 2">
    <name type="scientific">Paracoccus tibetensis</name>
    <dbReference type="NCBI Taxonomy" id="336292"/>
    <lineage>
        <taxon>Bacteria</taxon>
        <taxon>Pseudomonadati</taxon>
        <taxon>Pseudomonadota</taxon>
        <taxon>Alphaproteobacteria</taxon>
        <taxon>Rhodobacterales</taxon>
        <taxon>Paracoccaceae</taxon>
        <taxon>Paracoccus</taxon>
    </lineage>
</organism>
<reference evidence="1 2" key="1">
    <citation type="submission" date="2016-10" db="EMBL/GenBank/DDBJ databases">
        <authorList>
            <person name="de Groot N.N."/>
        </authorList>
    </citation>
    <scope>NUCLEOTIDE SEQUENCE [LARGE SCALE GENOMIC DNA]</scope>
    <source>
        <strain evidence="1 2">CGMCC 1.8925</strain>
    </source>
</reference>
<keyword evidence="2" id="KW-1185">Reference proteome</keyword>
<dbReference type="Pfam" id="PF19749">
    <property type="entry name" value="DUF6236"/>
    <property type="match status" value="1"/>
</dbReference>
<sequence length="319" mass="34079">MRPTICGNLLSSSSLVARDVTGTVTTRTEQPVVNGPAIHQLGFEKSDLASGARALIVPPMMTIDPAKGSLRMGDFSAQGIRAGLLMWDAFDFPMNTSINLESVIPDQLVALGVARKTTVESNGQIGMGLAEAYATLFRAYEEQHPNTWSLLSGPDGIDVLGGGRNQTGMINFTSCIPIPSAEVPFEEILHFKERRKDEMLALRQHIEDMILRIQEAGDGELLIDAEVESFRKAAEDHLKAAKDSGLHFKLGDLSGSFNILAPITGGAAAYLQGLSISGALIAGAAAAISFAPSTSVSYKRVGSTPLRYISRAHSELPWA</sequence>
<dbReference type="AlphaFoldDB" id="A0A1G5BD52"/>
<dbReference type="Proteomes" id="UP000199502">
    <property type="component" value="Unassembled WGS sequence"/>
</dbReference>
<dbReference type="RefSeq" id="WP_245686482.1">
    <property type="nucleotide sequence ID" value="NZ_FMVT01000001.1"/>
</dbReference>
<evidence type="ECO:0000313" key="2">
    <source>
        <dbReference type="Proteomes" id="UP000199502"/>
    </source>
</evidence>
<gene>
    <name evidence="1" type="ORF">SAMN05660710_00096</name>
</gene>
<accession>A0A1G5BD52</accession>
<name>A0A1G5BD52_9RHOB</name>
<dbReference type="InterPro" id="IPR046203">
    <property type="entry name" value="DUF6236"/>
</dbReference>
<proteinExistence type="predicted"/>
<evidence type="ECO:0000313" key="1">
    <source>
        <dbReference type="EMBL" id="SCX88073.1"/>
    </source>
</evidence>
<dbReference type="EMBL" id="FMVT01000001">
    <property type="protein sequence ID" value="SCX88073.1"/>
    <property type="molecule type" value="Genomic_DNA"/>
</dbReference>
<dbReference type="STRING" id="336292.SAMN05660710_00096"/>